<evidence type="ECO:0000313" key="4">
    <source>
        <dbReference type="Proteomes" id="UP001165121"/>
    </source>
</evidence>
<dbReference type="PROSITE" id="PS51154">
    <property type="entry name" value="MACRO"/>
    <property type="match status" value="1"/>
</dbReference>
<feature type="compositionally biased region" description="Basic and acidic residues" evidence="1">
    <location>
        <begin position="357"/>
        <end position="367"/>
    </location>
</feature>
<evidence type="ECO:0000259" key="2">
    <source>
        <dbReference type="PROSITE" id="PS51154"/>
    </source>
</evidence>
<dbReference type="InterPro" id="IPR043472">
    <property type="entry name" value="Macro_dom-like"/>
</dbReference>
<dbReference type="SUPFAM" id="SSF52949">
    <property type="entry name" value="Macro domain-like"/>
    <property type="match status" value="1"/>
</dbReference>
<dbReference type="OrthoDB" id="6133115at2759"/>
<evidence type="ECO:0000256" key="1">
    <source>
        <dbReference type="SAM" id="MobiDB-lite"/>
    </source>
</evidence>
<proteinExistence type="predicted"/>
<dbReference type="SMART" id="SM00506">
    <property type="entry name" value="A1pp"/>
    <property type="match status" value="1"/>
</dbReference>
<protein>
    <submittedName>
        <fullName evidence="3">Unnamed protein product</fullName>
    </submittedName>
</protein>
<feature type="domain" description="Macro" evidence="2">
    <location>
        <begin position="137"/>
        <end position="325"/>
    </location>
</feature>
<dbReference type="AlphaFoldDB" id="A0A9W6XSA7"/>
<sequence>MARLKFTFKRLRMDLDEAGSSGDDAFNFDTGDEAETAAALAAVQIPAPSLSAVRPLAADWESENRWKKPRLMASGTQVKPAGSWIGVAEIAPTKTKTFGSVSRLAAASNEDRGISFAGNAEHAAIGHPSQLQYPTTCTTVDTSTSEKPKLLVMRGDPTDWSTAAIVNDANSLLQHKCGLGAAIVRKGGVEIQRQSTAWVYRYGEVHVGCAMWTTAGNLSSRFIIHTVGPDVSRHRWPTQQHQLGLRRAVRSALMVADGLGVTSVLMPAISMGSGRYPKYLAAQEIVTECLQYCNDCSATKLRLIVLMNEDEVTTSIFKQVLKEKNQQRQRASVVQMPHACSEWSGTLDDDNPPASEQKQHFRGEESTSKVATPLFSGLKGTV</sequence>
<reference evidence="3" key="1">
    <citation type="submission" date="2023-04" db="EMBL/GenBank/DDBJ databases">
        <title>Phytophthora fragariaefolia NBRC 109709.</title>
        <authorList>
            <person name="Ichikawa N."/>
            <person name="Sato H."/>
            <person name="Tonouchi N."/>
        </authorList>
    </citation>
    <scope>NUCLEOTIDE SEQUENCE</scope>
    <source>
        <strain evidence="3">NBRC 109709</strain>
    </source>
</reference>
<dbReference type="PANTHER" id="PTHR11106:SF111">
    <property type="entry name" value="MACRO DOMAIN-CONTAINING PROTEIN"/>
    <property type="match status" value="1"/>
</dbReference>
<dbReference type="Pfam" id="PF01661">
    <property type="entry name" value="Macro"/>
    <property type="match status" value="1"/>
</dbReference>
<gene>
    <name evidence="3" type="ORF">Pfra01_001655400</name>
</gene>
<evidence type="ECO:0000313" key="3">
    <source>
        <dbReference type="EMBL" id="GMF45776.1"/>
    </source>
</evidence>
<dbReference type="InterPro" id="IPR002589">
    <property type="entry name" value="Macro_dom"/>
</dbReference>
<feature type="region of interest" description="Disordered" evidence="1">
    <location>
        <begin position="342"/>
        <end position="368"/>
    </location>
</feature>
<name>A0A9W6XSA7_9STRA</name>
<comment type="caution">
    <text evidence="3">The sequence shown here is derived from an EMBL/GenBank/DDBJ whole genome shotgun (WGS) entry which is preliminary data.</text>
</comment>
<dbReference type="EMBL" id="BSXT01001882">
    <property type="protein sequence ID" value="GMF45776.1"/>
    <property type="molecule type" value="Genomic_DNA"/>
</dbReference>
<dbReference type="PANTHER" id="PTHR11106">
    <property type="entry name" value="GANGLIOSIDE INDUCED DIFFERENTIATION ASSOCIATED PROTEIN 2-RELATED"/>
    <property type="match status" value="1"/>
</dbReference>
<keyword evidence="4" id="KW-1185">Reference proteome</keyword>
<organism evidence="3 4">
    <name type="scientific">Phytophthora fragariaefolia</name>
    <dbReference type="NCBI Taxonomy" id="1490495"/>
    <lineage>
        <taxon>Eukaryota</taxon>
        <taxon>Sar</taxon>
        <taxon>Stramenopiles</taxon>
        <taxon>Oomycota</taxon>
        <taxon>Peronosporomycetes</taxon>
        <taxon>Peronosporales</taxon>
        <taxon>Peronosporaceae</taxon>
        <taxon>Phytophthora</taxon>
    </lineage>
</organism>
<dbReference type="Proteomes" id="UP001165121">
    <property type="component" value="Unassembled WGS sequence"/>
</dbReference>
<accession>A0A9W6XSA7</accession>
<dbReference type="Gene3D" id="3.40.220.10">
    <property type="entry name" value="Leucine Aminopeptidase, subunit E, domain 1"/>
    <property type="match status" value="1"/>
</dbReference>